<evidence type="ECO:0000313" key="1">
    <source>
        <dbReference type="EMBL" id="MDQ0291539.1"/>
    </source>
</evidence>
<proteinExistence type="predicted"/>
<protein>
    <submittedName>
        <fullName evidence="1">Uncharacterized protein</fullName>
    </submittedName>
</protein>
<dbReference type="Gene3D" id="3.20.20.80">
    <property type="entry name" value="Glycosidases"/>
    <property type="match status" value="1"/>
</dbReference>
<dbReference type="AlphaFoldDB" id="A0AAE3VJC7"/>
<dbReference type="RefSeq" id="WP_307264463.1">
    <property type="nucleotide sequence ID" value="NZ_JAUSVL010000001.1"/>
</dbReference>
<reference evidence="1" key="1">
    <citation type="submission" date="2023-07" db="EMBL/GenBank/DDBJ databases">
        <title>Genomic Encyclopedia of Type Strains, Phase IV (KMG-IV): sequencing the most valuable type-strain genomes for metagenomic binning, comparative biology and taxonomic classification.</title>
        <authorList>
            <person name="Goeker M."/>
        </authorList>
    </citation>
    <scope>NUCLEOTIDE SEQUENCE</scope>
    <source>
        <strain evidence="1">DSM 24202</strain>
    </source>
</reference>
<keyword evidence="2" id="KW-1185">Reference proteome</keyword>
<dbReference type="Proteomes" id="UP001238163">
    <property type="component" value="Unassembled WGS sequence"/>
</dbReference>
<gene>
    <name evidence="1" type="ORF">J3R75_003646</name>
</gene>
<organism evidence="1 2">
    <name type="scientific">Oligosphaera ethanolica</name>
    <dbReference type="NCBI Taxonomy" id="760260"/>
    <lineage>
        <taxon>Bacteria</taxon>
        <taxon>Pseudomonadati</taxon>
        <taxon>Lentisphaerota</taxon>
        <taxon>Oligosphaeria</taxon>
        <taxon>Oligosphaerales</taxon>
        <taxon>Oligosphaeraceae</taxon>
        <taxon>Oligosphaera</taxon>
    </lineage>
</organism>
<sequence length="224" mass="25654">MTRDLNRMRAIGLHGLFLCLRPESLADPFVIERISRFYDLVQTTYPGFSVALTIVPAQKMAISRQNVVSYMRKQGIFDAECVLRLSGRPFLGFSEDITLTDRPISDVSIRQWGNEWHVRPRNGDYDQVSAHESFIWVCAGFSGEQRSTQKKAMAQWPQPRDKHGDFFRMGLRRAFAAGAAIVCVDSWNDFVVGSFVEPNSYDQDQMSRVLREELAELARQRNTP</sequence>
<comment type="caution">
    <text evidence="1">The sequence shown here is derived from an EMBL/GenBank/DDBJ whole genome shotgun (WGS) entry which is preliminary data.</text>
</comment>
<dbReference type="EMBL" id="JAUSVL010000001">
    <property type="protein sequence ID" value="MDQ0291539.1"/>
    <property type="molecule type" value="Genomic_DNA"/>
</dbReference>
<name>A0AAE3VJC7_9BACT</name>
<evidence type="ECO:0000313" key="2">
    <source>
        <dbReference type="Proteomes" id="UP001238163"/>
    </source>
</evidence>
<accession>A0AAE3VJC7</accession>